<evidence type="ECO:0000256" key="11">
    <source>
        <dbReference type="ARBA" id="ARBA00023242"/>
    </source>
</evidence>
<dbReference type="Pfam" id="PF03141">
    <property type="entry name" value="Methyltransf_29"/>
    <property type="match status" value="1"/>
</dbReference>
<dbReference type="Proteomes" id="UP000886595">
    <property type="component" value="Unassembled WGS sequence"/>
</dbReference>
<feature type="domain" description="BHLH" evidence="14">
    <location>
        <begin position="77"/>
        <end position="128"/>
    </location>
</feature>
<proteinExistence type="predicted"/>
<dbReference type="EMBL" id="JAAMPC010000003">
    <property type="protein sequence ID" value="KAG2323439.1"/>
    <property type="molecule type" value="Genomic_DNA"/>
</dbReference>
<evidence type="ECO:0000256" key="3">
    <source>
        <dbReference type="ARBA" id="ARBA00022603"/>
    </source>
</evidence>
<dbReference type="GO" id="GO:0005634">
    <property type="term" value="C:nucleus"/>
    <property type="evidence" value="ECO:0007669"/>
    <property type="project" value="UniProtKB-SubCell"/>
</dbReference>
<keyword evidence="3" id="KW-0489">Methyltransferase</keyword>
<dbReference type="GO" id="GO:0016020">
    <property type="term" value="C:membrane"/>
    <property type="evidence" value="ECO:0007669"/>
    <property type="project" value="UniProtKB-SubCell"/>
</dbReference>
<dbReference type="Pfam" id="PF00010">
    <property type="entry name" value="HLH"/>
    <property type="match status" value="1"/>
</dbReference>
<dbReference type="SUPFAM" id="SSF47459">
    <property type="entry name" value="HLH, helix-loop-helix DNA-binding domain"/>
    <property type="match status" value="1"/>
</dbReference>
<dbReference type="GO" id="GO:0003700">
    <property type="term" value="F:DNA-binding transcription factor activity"/>
    <property type="evidence" value="ECO:0007669"/>
    <property type="project" value="InterPro"/>
</dbReference>
<dbReference type="Gene3D" id="4.10.280.10">
    <property type="entry name" value="Helix-loop-helix DNA-binding domain"/>
    <property type="match status" value="1"/>
</dbReference>
<keyword evidence="6" id="KW-1133">Transmembrane helix</keyword>
<keyword evidence="10" id="KW-0325">Glycoprotein</keyword>
<dbReference type="PANTHER" id="PTHR46133:SF9">
    <property type="entry name" value="TRANSCRIPTION FACTOR BHLH104"/>
    <property type="match status" value="1"/>
</dbReference>
<comment type="subcellular location">
    <subcellularLocation>
        <location evidence="2">Membrane</location>
    </subcellularLocation>
    <subcellularLocation>
        <location evidence="1">Nucleus</location>
    </subcellularLocation>
</comment>
<keyword evidence="16" id="KW-1185">Reference proteome</keyword>
<keyword evidence="5" id="KW-0812">Transmembrane</keyword>
<dbReference type="InterPro" id="IPR004159">
    <property type="entry name" value="Put_SAM_MeTrfase"/>
</dbReference>
<sequence length="254" mass="28840">MSSWRYQRSLKIRNYSGVLTQEPGQFHNFVRPNDCGTVQEDEVVVNSSSSGGAVKQEQEHEDEECSRKRGRTGSCVRPGGTKACRERLRREKLNEKFMDLSSVLEPGRTPKTDKPNILDDAICILNQLKAEKNELREEKPALKAEKEKTEQQLKSMCSLKLLLELNRALRPGGFFVWSATAVYRKNEEDSGIWKAMSVLTKAMCWKLVIIKKDKLNEVGAAIYQKPTTNDCYNKRPQNDPPPCKDSDDQNAACL</sequence>
<organism evidence="15 16">
    <name type="scientific">Brassica carinata</name>
    <name type="common">Ethiopian mustard</name>
    <name type="synonym">Abyssinian cabbage</name>
    <dbReference type="NCBI Taxonomy" id="52824"/>
    <lineage>
        <taxon>Eukaryota</taxon>
        <taxon>Viridiplantae</taxon>
        <taxon>Streptophyta</taxon>
        <taxon>Embryophyta</taxon>
        <taxon>Tracheophyta</taxon>
        <taxon>Spermatophyta</taxon>
        <taxon>Magnoliopsida</taxon>
        <taxon>eudicotyledons</taxon>
        <taxon>Gunneridae</taxon>
        <taxon>Pentapetalae</taxon>
        <taxon>rosids</taxon>
        <taxon>malvids</taxon>
        <taxon>Brassicales</taxon>
        <taxon>Brassicaceae</taxon>
        <taxon>Brassiceae</taxon>
        <taxon>Brassica</taxon>
    </lineage>
</organism>
<evidence type="ECO:0000256" key="6">
    <source>
        <dbReference type="ARBA" id="ARBA00022989"/>
    </source>
</evidence>
<accession>A0A8X8B4A0</accession>
<evidence type="ECO:0000256" key="10">
    <source>
        <dbReference type="ARBA" id="ARBA00023180"/>
    </source>
</evidence>
<feature type="region of interest" description="Disordered" evidence="13">
    <location>
        <begin position="46"/>
        <end position="76"/>
    </location>
</feature>
<evidence type="ECO:0000256" key="2">
    <source>
        <dbReference type="ARBA" id="ARBA00004370"/>
    </source>
</evidence>
<comment type="caution">
    <text evidence="15">The sequence shown here is derived from an EMBL/GenBank/DDBJ whole genome shotgun (WGS) entry which is preliminary data.</text>
</comment>
<keyword evidence="8" id="KW-0472">Membrane</keyword>
<keyword evidence="9" id="KW-0804">Transcription</keyword>
<dbReference type="InterPro" id="IPR011598">
    <property type="entry name" value="bHLH_dom"/>
</dbReference>
<keyword evidence="12" id="KW-0175">Coiled coil</keyword>
<evidence type="ECO:0000256" key="1">
    <source>
        <dbReference type="ARBA" id="ARBA00004123"/>
    </source>
</evidence>
<dbReference type="GO" id="GO:0032259">
    <property type="term" value="P:methylation"/>
    <property type="evidence" value="ECO:0007669"/>
    <property type="project" value="UniProtKB-KW"/>
</dbReference>
<evidence type="ECO:0000259" key="14">
    <source>
        <dbReference type="PROSITE" id="PS50888"/>
    </source>
</evidence>
<evidence type="ECO:0000256" key="9">
    <source>
        <dbReference type="ARBA" id="ARBA00023163"/>
    </source>
</evidence>
<dbReference type="PANTHER" id="PTHR46133">
    <property type="entry name" value="BHLH TRANSCRIPTION FACTOR"/>
    <property type="match status" value="1"/>
</dbReference>
<name>A0A8X8B4A0_BRACI</name>
<dbReference type="PROSITE" id="PS50888">
    <property type="entry name" value="BHLH"/>
    <property type="match status" value="1"/>
</dbReference>
<feature type="coiled-coil region" evidence="12">
    <location>
        <begin position="118"/>
        <end position="152"/>
    </location>
</feature>
<dbReference type="InterPro" id="IPR044818">
    <property type="entry name" value="ILR3-like"/>
</dbReference>
<dbReference type="GO" id="GO:0008168">
    <property type="term" value="F:methyltransferase activity"/>
    <property type="evidence" value="ECO:0007669"/>
    <property type="project" value="UniProtKB-KW"/>
</dbReference>
<dbReference type="InterPro" id="IPR036638">
    <property type="entry name" value="HLH_DNA-bd_sf"/>
</dbReference>
<evidence type="ECO:0000256" key="12">
    <source>
        <dbReference type="SAM" id="Coils"/>
    </source>
</evidence>
<dbReference type="OrthoDB" id="515493at2759"/>
<evidence type="ECO:0000256" key="5">
    <source>
        <dbReference type="ARBA" id="ARBA00022692"/>
    </source>
</evidence>
<keyword evidence="7" id="KW-0805">Transcription regulation</keyword>
<evidence type="ECO:0000313" key="16">
    <source>
        <dbReference type="Proteomes" id="UP000886595"/>
    </source>
</evidence>
<dbReference type="GO" id="GO:0006879">
    <property type="term" value="P:intracellular iron ion homeostasis"/>
    <property type="evidence" value="ECO:0007669"/>
    <property type="project" value="InterPro"/>
</dbReference>
<dbReference type="AlphaFoldDB" id="A0A8X8B4A0"/>
<gene>
    <name evidence="15" type="ORF">Bca52824_016652</name>
</gene>
<dbReference type="GO" id="GO:0046983">
    <property type="term" value="F:protein dimerization activity"/>
    <property type="evidence" value="ECO:0007669"/>
    <property type="project" value="InterPro"/>
</dbReference>
<feature type="compositionally biased region" description="Basic and acidic residues" evidence="13">
    <location>
        <begin position="232"/>
        <end position="247"/>
    </location>
</feature>
<reference evidence="15 16" key="1">
    <citation type="submission" date="2020-02" db="EMBL/GenBank/DDBJ databases">
        <authorList>
            <person name="Ma Q."/>
            <person name="Huang Y."/>
            <person name="Song X."/>
            <person name="Pei D."/>
        </authorList>
    </citation>
    <scope>NUCLEOTIDE SEQUENCE [LARGE SCALE GENOMIC DNA]</scope>
    <source>
        <strain evidence="15">Sxm20200214</strain>
        <tissue evidence="15">Leaf</tissue>
    </source>
</reference>
<evidence type="ECO:0000256" key="8">
    <source>
        <dbReference type="ARBA" id="ARBA00023136"/>
    </source>
</evidence>
<dbReference type="SMART" id="SM00353">
    <property type="entry name" value="HLH"/>
    <property type="match status" value="1"/>
</dbReference>
<evidence type="ECO:0000256" key="4">
    <source>
        <dbReference type="ARBA" id="ARBA00022679"/>
    </source>
</evidence>
<protein>
    <recommendedName>
        <fullName evidence="14">BHLH domain-containing protein</fullName>
    </recommendedName>
</protein>
<feature type="region of interest" description="Disordered" evidence="13">
    <location>
        <begin position="232"/>
        <end position="254"/>
    </location>
</feature>
<evidence type="ECO:0000256" key="7">
    <source>
        <dbReference type="ARBA" id="ARBA00023015"/>
    </source>
</evidence>
<keyword evidence="4" id="KW-0808">Transferase</keyword>
<evidence type="ECO:0000256" key="13">
    <source>
        <dbReference type="SAM" id="MobiDB-lite"/>
    </source>
</evidence>
<keyword evidence="11" id="KW-0539">Nucleus</keyword>
<evidence type="ECO:0000313" key="15">
    <source>
        <dbReference type="EMBL" id="KAG2323439.1"/>
    </source>
</evidence>